<comment type="caution">
    <text evidence="1">The sequence shown here is derived from an EMBL/GenBank/DDBJ whole genome shotgun (WGS) entry which is preliminary data.</text>
</comment>
<accession>A0AAW6ZK82</accession>
<dbReference type="Pfam" id="PF25681">
    <property type="entry name" value="Phage_TTP_17"/>
    <property type="match status" value="1"/>
</dbReference>
<sequence length="190" mass="20353">MAKNRDEAIIPGRGFVFTANAGTAAPDLKNFDPDNPETCFDGWNWLGLTSKDNLVALSAEGGDNEVRDTWEYSSVRVEKASTTYGMSVNALNVNEATLSLAFPGGKWDAGTKSYSVSSNSATADKAVFVVIIDNKNGMAALYYPNGAMSLGEAPSLSADGFLEINLNVTAQTSPATGETFRWYTPRKKSE</sequence>
<dbReference type="AlphaFoldDB" id="A0AAW6ZK82"/>
<protein>
    <recommendedName>
        <fullName evidence="3">Major tail protein</fullName>
    </recommendedName>
</protein>
<organism evidence="1 2">
    <name type="scientific">Trueperella bernardiae</name>
    <dbReference type="NCBI Taxonomy" id="59561"/>
    <lineage>
        <taxon>Bacteria</taxon>
        <taxon>Bacillati</taxon>
        <taxon>Actinomycetota</taxon>
        <taxon>Actinomycetes</taxon>
        <taxon>Actinomycetales</taxon>
        <taxon>Actinomycetaceae</taxon>
        <taxon>Trueperella</taxon>
    </lineage>
</organism>
<dbReference type="RefSeq" id="WP_285321502.1">
    <property type="nucleotide sequence ID" value="NZ_JASPDQ010000014.1"/>
</dbReference>
<dbReference type="Proteomes" id="UP001225576">
    <property type="component" value="Unassembled WGS sequence"/>
</dbReference>
<gene>
    <name evidence="1" type="ORF">QP858_06560</name>
</gene>
<evidence type="ECO:0000313" key="2">
    <source>
        <dbReference type="Proteomes" id="UP001225576"/>
    </source>
</evidence>
<dbReference type="EMBL" id="JASPDQ010000014">
    <property type="protein sequence ID" value="MDK8602114.1"/>
    <property type="molecule type" value="Genomic_DNA"/>
</dbReference>
<evidence type="ECO:0008006" key="3">
    <source>
        <dbReference type="Google" id="ProtNLM"/>
    </source>
</evidence>
<proteinExistence type="predicted"/>
<reference evidence="1" key="1">
    <citation type="submission" date="2023-05" db="EMBL/GenBank/DDBJ databases">
        <title>Genomic Catalog of Human Bladder Bacteria.</title>
        <authorList>
            <person name="Du J."/>
        </authorList>
    </citation>
    <scope>NUCLEOTIDE SEQUENCE</scope>
    <source>
        <strain evidence="1">UMB1304A</strain>
    </source>
</reference>
<dbReference type="InterPro" id="IPR058154">
    <property type="entry name" value="Bxb1_TTP-like"/>
</dbReference>
<evidence type="ECO:0000313" key="1">
    <source>
        <dbReference type="EMBL" id="MDK8602114.1"/>
    </source>
</evidence>
<name>A0AAW6ZK82_9ACTO</name>